<feature type="transmembrane region" description="Helical" evidence="2">
    <location>
        <begin position="93"/>
        <end position="110"/>
    </location>
</feature>
<reference evidence="3" key="1">
    <citation type="journal article" date="2020" name="bioRxiv">
        <title>Chromosome-level reference genome of the European wasp spider Argiope bruennichi: a resource for studies on range expansion and evolutionary adaptation.</title>
        <authorList>
            <person name="Sheffer M.M."/>
            <person name="Hoppe A."/>
            <person name="Krehenwinkel H."/>
            <person name="Uhl G."/>
            <person name="Kuss A.W."/>
            <person name="Jensen L."/>
            <person name="Jensen C."/>
            <person name="Gillespie R.G."/>
            <person name="Hoff K.J."/>
            <person name="Prost S."/>
        </authorList>
    </citation>
    <scope>NUCLEOTIDE SEQUENCE</scope>
</reference>
<feature type="transmembrane region" description="Helical" evidence="2">
    <location>
        <begin position="430"/>
        <end position="451"/>
    </location>
</feature>
<evidence type="ECO:0000256" key="2">
    <source>
        <dbReference type="SAM" id="Phobius"/>
    </source>
</evidence>
<keyword evidence="2" id="KW-0472">Membrane</keyword>
<feature type="compositionally biased region" description="Basic and acidic residues" evidence="1">
    <location>
        <begin position="29"/>
        <end position="44"/>
    </location>
</feature>
<dbReference type="Proteomes" id="UP000807504">
    <property type="component" value="Unassembled WGS sequence"/>
</dbReference>
<dbReference type="SUPFAM" id="SSF103473">
    <property type="entry name" value="MFS general substrate transporter"/>
    <property type="match status" value="1"/>
</dbReference>
<name>A0A8T0F882_ARGBR</name>
<feature type="compositionally biased region" description="Basic and acidic residues" evidence="1">
    <location>
        <begin position="1"/>
        <end position="11"/>
    </location>
</feature>
<feature type="compositionally biased region" description="Basic and acidic residues" evidence="1">
    <location>
        <begin position="239"/>
        <end position="252"/>
    </location>
</feature>
<dbReference type="EMBL" id="JABXBU010000030">
    <property type="protein sequence ID" value="KAF8785639.1"/>
    <property type="molecule type" value="Genomic_DNA"/>
</dbReference>
<feature type="transmembrane region" description="Helical" evidence="2">
    <location>
        <begin position="725"/>
        <end position="755"/>
    </location>
</feature>
<keyword evidence="4" id="KW-1185">Reference proteome</keyword>
<dbReference type="PANTHER" id="PTHR11360">
    <property type="entry name" value="MONOCARBOXYLATE TRANSPORTER"/>
    <property type="match status" value="1"/>
</dbReference>
<accession>A0A8T0F882</accession>
<protein>
    <submittedName>
        <fullName evidence="3">Neuronal membrane glycoprotein M6-b like protein</fullName>
    </submittedName>
</protein>
<organism evidence="3 4">
    <name type="scientific">Argiope bruennichi</name>
    <name type="common">Wasp spider</name>
    <name type="synonym">Aranea bruennichi</name>
    <dbReference type="NCBI Taxonomy" id="94029"/>
    <lineage>
        <taxon>Eukaryota</taxon>
        <taxon>Metazoa</taxon>
        <taxon>Ecdysozoa</taxon>
        <taxon>Arthropoda</taxon>
        <taxon>Chelicerata</taxon>
        <taxon>Arachnida</taxon>
        <taxon>Araneae</taxon>
        <taxon>Araneomorphae</taxon>
        <taxon>Entelegynae</taxon>
        <taxon>Araneoidea</taxon>
        <taxon>Araneidae</taxon>
        <taxon>Argiope</taxon>
    </lineage>
</organism>
<dbReference type="AlphaFoldDB" id="A0A8T0F882"/>
<gene>
    <name evidence="3" type="ORF">HNY73_011154</name>
</gene>
<feature type="transmembrane region" description="Helical" evidence="2">
    <location>
        <begin position="496"/>
        <end position="515"/>
    </location>
</feature>
<feature type="transmembrane region" description="Helical" evidence="2">
    <location>
        <begin position="521"/>
        <end position="544"/>
    </location>
</feature>
<keyword evidence="2" id="KW-1133">Transmembrane helix</keyword>
<feature type="region of interest" description="Disordered" evidence="1">
    <location>
        <begin position="214"/>
        <end position="252"/>
    </location>
</feature>
<proteinExistence type="predicted"/>
<feature type="transmembrane region" description="Helical" evidence="2">
    <location>
        <begin position="684"/>
        <end position="705"/>
    </location>
</feature>
<feature type="region of interest" description="Disordered" evidence="1">
    <location>
        <begin position="1"/>
        <end position="54"/>
    </location>
</feature>
<evidence type="ECO:0000313" key="4">
    <source>
        <dbReference type="Proteomes" id="UP000807504"/>
    </source>
</evidence>
<sequence>MAPRPEAERSELTGGTALKNSLSSLSDMPETRRDEFSETPDKAPSKVNPTAQVTKSCGTPRRWLGLDGATRDHDRQLSPLASVLSQLIGPRKVALGGGLLAFAGLTASSFTPSLEYLYVFYGVVQGVAFTCTFTPGITMIAKYFYRRRGLANGLTMAGNALGGIVMPLVANKLISEYTVRGCFLIMGSILLHACVGAMLWQPVEWHQKKKPVESIPILESNPPEESESSPGKETLYAQEESRNTSIQEDHTVSNKDSMLIENFNFESGFDLSLESSVILKSSAPEIYAERRNGNMYSSGPNLYSNKSCAPNSNNKMIRGGSSPHLADVPKNERTYGSSVSTESLPHMFKLAPRLLKNSSRASSFIYLSSYSFGPTVGAILTKEHFTGLDASDSKVISENTCEVKNHRKWKLFPFLKSLPIDLSIFEKSRFYIMTVTLFFSALGYPGTQIFLPYRATTLGLSEAHAASLLSVLAFTDLIGRISCAWISDCNFCPRKYWFIGGMFMSGVFGLSLPLYKSYVALLAGTAGFGFFCGAYIGLVVVLFADAYSSEKVALAYSLSTVFGGFMALGGPPLMGYVLETTGSYVICQSILGSAQFAGSAIWLAEPWATRYEKRRLENKKNQKSPEEQQLDLYIRRNIFSAHNVPVPDKMKTIHAPKRDKSSVSEQQSGGCCGGSCRCLTRIPYATLIATVLCCTGVGIFLGSFYRGISLTLRTFEEVFLFKFDWLMDLHIVFIIIGSVMGAFSLILLLVGFLATGATRERIYRGFKSRIGGRVSCAFFMGLTYILELVWLMVFVSLVLITFVFTVWWGMCNNLKYESNPENKCIDLKPLGFLFPNNTDVNLLRICDEGKQKNFCKDCVHYLMCLSANYARIKDNEKFQELQELQYLQDTEMDGMLLAKTRKRKRGETVLPDTRHFLMMGKTSGPVIVRHLVVTLYSMQEYTLQRKRKSIEYAFRRYVYLLITIPPATEKMEALRLIEAKRVKLAYVYPTIRINVHF</sequence>
<dbReference type="InterPro" id="IPR036259">
    <property type="entry name" value="MFS_trans_sf"/>
</dbReference>
<dbReference type="Pfam" id="PF01275">
    <property type="entry name" value="Myelin_PLP"/>
    <property type="match status" value="1"/>
</dbReference>
<dbReference type="Gene3D" id="1.20.1250.20">
    <property type="entry name" value="MFS general substrate transporter like domains"/>
    <property type="match status" value="2"/>
</dbReference>
<dbReference type="PANTHER" id="PTHR11360:SF306">
    <property type="entry name" value="RE01051P"/>
    <property type="match status" value="1"/>
</dbReference>
<feature type="transmembrane region" description="Helical" evidence="2">
    <location>
        <begin position="556"/>
        <end position="577"/>
    </location>
</feature>
<evidence type="ECO:0000256" key="1">
    <source>
        <dbReference type="SAM" id="MobiDB-lite"/>
    </source>
</evidence>
<feature type="transmembrane region" description="Helical" evidence="2">
    <location>
        <begin position="116"/>
        <end position="137"/>
    </location>
</feature>
<feature type="transmembrane region" description="Helical" evidence="2">
    <location>
        <begin position="177"/>
        <end position="200"/>
    </location>
</feature>
<dbReference type="Pfam" id="PF07690">
    <property type="entry name" value="MFS_1"/>
    <property type="match status" value="1"/>
</dbReference>
<reference evidence="3" key="2">
    <citation type="submission" date="2020-06" db="EMBL/GenBank/DDBJ databases">
        <authorList>
            <person name="Sheffer M."/>
        </authorList>
    </citation>
    <scope>NUCLEOTIDE SEQUENCE</scope>
</reference>
<dbReference type="InterPro" id="IPR001614">
    <property type="entry name" value="Myelin_PLP"/>
</dbReference>
<dbReference type="GO" id="GO:0008028">
    <property type="term" value="F:monocarboxylic acid transmembrane transporter activity"/>
    <property type="evidence" value="ECO:0007669"/>
    <property type="project" value="TreeGrafter"/>
</dbReference>
<evidence type="ECO:0000313" key="3">
    <source>
        <dbReference type="EMBL" id="KAF8785639.1"/>
    </source>
</evidence>
<keyword evidence="2" id="KW-0812">Transmembrane</keyword>
<feature type="transmembrane region" description="Helical" evidence="2">
    <location>
        <begin position="463"/>
        <end position="484"/>
    </location>
</feature>
<dbReference type="InterPro" id="IPR011701">
    <property type="entry name" value="MFS"/>
</dbReference>
<comment type="caution">
    <text evidence="3">The sequence shown here is derived from an EMBL/GenBank/DDBJ whole genome shotgun (WGS) entry which is preliminary data.</text>
</comment>
<dbReference type="InterPro" id="IPR050327">
    <property type="entry name" value="Proton-linked_MCT"/>
</dbReference>
<feature type="transmembrane region" description="Helical" evidence="2">
    <location>
        <begin position="583"/>
        <end position="604"/>
    </location>
</feature>
<feature type="transmembrane region" description="Helical" evidence="2">
    <location>
        <begin position="776"/>
        <end position="809"/>
    </location>
</feature>
<dbReference type="GO" id="GO:0016020">
    <property type="term" value="C:membrane"/>
    <property type="evidence" value="ECO:0007669"/>
    <property type="project" value="InterPro"/>
</dbReference>
<feature type="transmembrane region" description="Helical" evidence="2">
    <location>
        <begin position="149"/>
        <end position="171"/>
    </location>
</feature>